<dbReference type="Proteomes" id="UP001620645">
    <property type="component" value="Unassembled WGS sequence"/>
</dbReference>
<gene>
    <name evidence="2" type="ORF">niasHS_011391</name>
</gene>
<accession>A0ABD2IUH3</accession>
<dbReference type="PANTHER" id="PTHR10502">
    <property type="entry name" value="ANNEXIN"/>
    <property type="match status" value="1"/>
</dbReference>
<organism evidence="2 3">
    <name type="scientific">Heterodera schachtii</name>
    <name type="common">Sugarbeet cyst nematode worm</name>
    <name type="synonym">Tylenchus schachtii</name>
    <dbReference type="NCBI Taxonomy" id="97005"/>
    <lineage>
        <taxon>Eukaryota</taxon>
        <taxon>Metazoa</taxon>
        <taxon>Ecdysozoa</taxon>
        <taxon>Nematoda</taxon>
        <taxon>Chromadorea</taxon>
        <taxon>Rhabditida</taxon>
        <taxon>Tylenchina</taxon>
        <taxon>Tylenchomorpha</taxon>
        <taxon>Tylenchoidea</taxon>
        <taxon>Heteroderidae</taxon>
        <taxon>Heteroderinae</taxon>
        <taxon>Heterodera</taxon>
    </lineage>
</organism>
<dbReference type="InterPro" id="IPR037104">
    <property type="entry name" value="Annexin_sf"/>
</dbReference>
<keyword evidence="3" id="KW-1185">Reference proteome</keyword>
<dbReference type="SUPFAM" id="SSF47874">
    <property type="entry name" value="Annexin"/>
    <property type="match status" value="1"/>
</dbReference>
<proteinExistence type="inferred from homology"/>
<evidence type="ECO:0000313" key="3">
    <source>
        <dbReference type="Proteomes" id="UP001620645"/>
    </source>
</evidence>
<evidence type="ECO:0000256" key="1">
    <source>
        <dbReference type="ARBA" id="ARBA00007831"/>
    </source>
</evidence>
<protein>
    <submittedName>
        <fullName evidence="2">Uncharacterized protein</fullName>
    </submittedName>
</protein>
<dbReference type="AlphaFoldDB" id="A0ABD2IUH3"/>
<dbReference type="PANTHER" id="PTHR10502:SF102">
    <property type="entry name" value="ANNEXIN B11"/>
    <property type="match status" value="1"/>
</dbReference>
<evidence type="ECO:0000313" key="2">
    <source>
        <dbReference type="EMBL" id="KAL3080940.1"/>
    </source>
</evidence>
<dbReference type="EMBL" id="JBICCN010000283">
    <property type="protein sequence ID" value="KAL3080940.1"/>
    <property type="molecule type" value="Genomic_DNA"/>
</dbReference>
<reference evidence="2 3" key="1">
    <citation type="submission" date="2024-10" db="EMBL/GenBank/DDBJ databases">
        <authorList>
            <person name="Kim D."/>
        </authorList>
    </citation>
    <scope>NUCLEOTIDE SEQUENCE [LARGE SCALE GENOMIC DNA]</scope>
    <source>
        <strain evidence="2">Taebaek</strain>
    </source>
</reference>
<comment type="caution">
    <text evidence="2">The sequence shown here is derived from an EMBL/GenBank/DDBJ whole genome shotgun (WGS) entry which is preliminary data.</text>
</comment>
<sequence length="433" mass="50336">MIKLFKNNGELNVAQIYPLSINQLIDQEITVEQIGTKIRGKSNDLWEEQVAKWAEKWVVTKDKINQKKREKGKNGKSAYFPKFYDSLKMDRLVLLANNIREASINKKFTDSTDVIEILVTTSNQEKDKAGISETFCHKLAQENEVSGIYKHILIPLCMNRRNEEFGEDEKKINQTDEKVIQRLNEIVKNPHKFKELTENDLLVNALVTFSYPKLRYIFKKYEEKYKSKIEVEVDDVYIKQFKHLTKKRITDALKFNLHVEQHFWQTLDAIITDIQYGRPYFFAQLLKEKLDKLRGNEKWASSDALKDVTRILLTRAPIDLADIDQEFQRLSGSINITISISAYIEQIIGFEKENKQKMENIFRSFSIRSKSHEDIGTAVSSESNSAAENGKPSQKIETLKAFKEIVDWATEQRRLSLERKKNGNSGGLRWSLA</sequence>
<name>A0ABD2IUH3_HETSC</name>
<comment type="similarity">
    <text evidence="1">Belongs to the annexin family.</text>
</comment>